<feature type="compositionally biased region" description="Polar residues" evidence="6">
    <location>
        <begin position="275"/>
        <end position="285"/>
    </location>
</feature>
<accession>A0AA40ELA5</accession>
<dbReference type="PANTHER" id="PTHR33048:SF42">
    <property type="entry name" value="INTEGRAL MEMBRANE PROTEIN"/>
    <property type="match status" value="1"/>
</dbReference>
<feature type="region of interest" description="Disordered" evidence="6">
    <location>
        <begin position="275"/>
        <end position="294"/>
    </location>
</feature>
<keyword evidence="10" id="KW-1185">Reference proteome</keyword>
<dbReference type="AlphaFoldDB" id="A0AA40ELA5"/>
<gene>
    <name evidence="9" type="ORF">B0T18DRAFT_432547</name>
</gene>
<evidence type="ECO:0000256" key="7">
    <source>
        <dbReference type="SAM" id="Phobius"/>
    </source>
</evidence>
<feature type="transmembrane region" description="Helical" evidence="7">
    <location>
        <begin position="17"/>
        <end position="36"/>
    </location>
</feature>
<keyword evidence="2 7" id="KW-0812">Transmembrane</keyword>
<evidence type="ECO:0000256" key="5">
    <source>
        <dbReference type="ARBA" id="ARBA00038359"/>
    </source>
</evidence>
<dbReference type="InterPro" id="IPR049326">
    <property type="entry name" value="Rhodopsin_dom_fungi"/>
</dbReference>
<reference evidence="9" key="1">
    <citation type="submission" date="2023-06" db="EMBL/GenBank/DDBJ databases">
        <title>Genome-scale phylogeny and comparative genomics of the fungal order Sordariales.</title>
        <authorList>
            <consortium name="Lawrence Berkeley National Laboratory"/>
            <person name="Hensen N."/>
            <person name="Bonometti L."/>
            <person name="Westerberg I."/>
            <person name="Brannstrom I.O."/>
            <person name="Guillou S."/>
            <person name="Cros-Aarteil S."/>
            <person name="Calhoun S."/>
            <person name="Haridas S."/>
            <person name="Kuo A."/>
            <person name="Mondo S."/>
            <person name="Pangilinan J."/>
            <person name="Riley R."/>
            <person name="LaButti K."/>
            <person name="Andreopoulos B."/>
            <person name="Lipzen A."/>
            <person name="Chen C."/>
            <person name="Yanf M."/>
            <person name="Daum C."/>
            <person name="Ng V."/>
            <person name="Clum A."/>
            <person name="Steindorff A."/>
            <person name="Ohm R."/>
            <person name="Martin F."/>
            <person name="Silar P."/>
            <person name="Natvig D."/>
            <person name="Lalanne C."/>
            <person name="Gautier V."/>
            <person name="Ament-velasquez S.L."/>
            <person name="Kruys A."/>
            <person name="Hutchinson M.I."/>
            <person name="Powell A.J."/>
            <person name="Barry K."/>
            <person name="Miller A.N."/>
            <person name="Grigoriev I.V."/>
            <person name="Debuchy R."/>
            <person name="Gladieux P."/>
            <person name="Thoren M.H."/>
            <person name="Johannesson H."/>
        </authorList>
    </citation>
    <scope>NUCLEOTIDE SEQUENCE</scope>
    <source>
        <strain evidence="9">SMH3187-1</strain>
    </source>
</reference>
<dbReference type="InterPro" id="IPR052337">
    <property type="entry name" value="SAT4-like"/>
</dbReference>
<organism evidence="9 10">
    <name type="scientific">Schizothecium vesticola</name>
    <dbReference type="NCBI Taxonomy" id="314040"/>
    <lineage>
        <taxon>Eukaryota</taxon>
        <taxon>Fungi</taxon>
        <taxon>Dikarya</taxon>
        <taxon>Ascomycota</taxon>
        <taxon>Pezizomycotina</taxon>
        <taxon>Sordariomycetes</taxon>
        <taxon>Sordariomycetidae</taxon>
        <taxon>Sordariales</taxon>
        <taxon>Schizotheciaceae</taxon>
        <taxon>Schizothecium</taxon>
    </lineage>
</organism>
<feature type="transmembrane region" description="Helical" evidence="7">
    <location>
        <begin position="246"/>
        <end position="265"/>
    </location>
</feature>
<proteinExistence type="inferred from homology"/>
<feature type="transmembrane region" description="Helical" evidence="7">
    <location>
        <begin position="204"/>
        <end position="226"/>
    </location>
</feature>
<dbReference type="GO" id="GO:0016020">
    <property type="term" value="C:membrane"/>
    <property type="evidence" value="ECO:0007669"/>
    <property type="project" value="UniProtKB-SubCell"/>
</dbReference>
<comment type="caution">
    <text evidence="9">The sequence shown here is derived from an EMBL/GenBank/DDBJ whole genome shotgun (WGS) entry which is preliminary data.</text>
</comment>
<evidence type="ECO:0000256" key="6">
    <source>
        <dbReference type="SAM" id="MobiDB-lite"/>
    </source>
</evidence>
<feature type="transmembrane region" description="Helical" evidence="7">
    <location>
        <begin position="83"/>
        <end position="111"/>
    </location>
</feature>
<evidence type="ECO:0000256" key="2">
    <source>
        <dbReference type="ARBA" id="ARBA00022692"/>
    </source>
</evidence>
<keyword evidence="4 7" id="KW-0472">Membrane</keyword>
<evidence type="ECO:0000313" key="10">
    <source>
        <dbReference type="Proteomes" id="UP001172155"/>
    </source>
</evidence>
<dbReference type="Pfam" id="PF20684">
    <property type="entry name" value="Fung_rhodopsin"/>
    <property type="match status" value="1"/>
</dbReference>
<protein>
    <recommendedName>
        <fullName evidence="8">Rhodopsin domain-containing protein</fullName>
    </recommendedName>
</protein>
<keyword evidence="3 7" id="KW-1133">Transmembrane helix</keyword>
<evidence type="ECO:0000259" key="8">
    <source>
        <dbReference type="Pfam" id="PF20684"/>
    </source>
</evidence>
<evidence type="ECO:0000256" key="3">
    <source>
        <dbReference type="ARBA" id="ARBA00022989"/>
    </source>
</evidence>
<dbReference type="Proteomes" id="UP001172155">
    <property type="component" value="Unassembled WGS sequence"/>
</dbReference>
<feature type="domain" description="Rhodopsin" evidence="8">
    <location>
        <begin position="33"/>
        <end position="267"/>
    </location>
</feature>
<evidence type="ECO:0000256" key="1">
    <source>
        <dbReference type="ARBA" id="ARBA00004141"/>
    </source>
</evidence>
<dbReference type="EMBL" id="JAUKUD010000006">
    <property type="protein sequence ID" value="KAK0741442.1"/>
    <property type="molecule type" value="Genomic_DNA"/>
</dbReference>
<feature type="transmembrane region" description="Helical" evidence="7">
    <location>
        <begin position="123"/>
        <end position="146"/>
    </location>
</feature>
<name>A0AA40ELA5_9PEZI</name>
<dbReference type="PANTHER" id="PTHR33048">
    <property type="entry name" value="PTH11-LIKE INTEGRAL MEMBRANE PROTEIN (AFU_ORTHOLOGUE AFUA_5G11245)"/>
    <property type="match status" value="1"/>
</dbReference>
<evidence type="ECO:0000313" key="9">
    <source>
        <dbReference type="EMBL" id="KAK0741442.1"/>
    </source>
</evidence>
<evidence type="ECO:0000256" key="4">
    <source>
        <dbReference type="ARBA" id="ARBA00023136"/>
    </source>
</evidence>
<comment type="similarity">
    <text evidence="5">Belongs to the SAT4 family.</text>
</comment>
<comment type="subcellular location">
    <subcellularLocation>
        <location evidence="1">Membrane</location>
        <topology evidence="1">Multi-pass membrane protein</topology>
    </subcellularLocation>
</comment>
<sequence>MDPDSRPRGDQAAHANTAIWVLVGVSCAFLFVRLGCRHHFSKVWWDDGVLSLSWILLLVGGALISRIIALGSATDDSPDATKVYFFLLHNTSITMTTIATSWAKVAFAITLTRIARHKLQRAFLWFVIVTANLILVPGMLATWIPACVDPRSVYRPVRNICMDLPTLQYLGGSTIVYGGIIDILLALFPWLVLRNLLLDTREKIGLTVAMSLGALTGVVVIMRVIFQFVPGDNDFDFMVFMSIFNFLEPAVTIIAQAIPMFRVLLARQTKMSTIRLTSSPQSPHTPRTPRTGDLLMAKPSSLLESEVWDHGHDRHSRDRHSRDQGYYTAGQNRKYGWAGDNVV</sequence>
<feature type="transmembrane region" description="Helical" evidence="7">
    <location>
        <begin position="48"/>
        <end position="71"/>
    </location>
</feature>
<dbReference type="PROSITE" id="PS51257">
    <property type="entry name" value="PROKAR_LIPOPROTEIN"/>
    <property type="match status" value="1"/>
</dbReference>
<feature type="transmembrane region" description="Helical" evidence="7">
    <location>
        <begin position="166"/>
        <end position="192"/>
    </location>
</feature>